<dbReference type="HOGENOM" id="CLU_091061_0_0_1"/>
<feature type="chain" id="PRO_5005154952" evidence="4">
    <location>
        <begin position="22"/>
        <end position="257"/>
    </location>
</feature>
<dbReference type="SUPFAM" id="SSF52499">
    <property type="entry name" value="Isochorismatase-like hydrolases"/>
    <property type="match status" value="1"/>
</dbReference>
<dbReference type="InterPro" id="IPR050272">
    <property type="entry name" value="Isochorismatase-like_hydrls"/>
</dbReference>
<dbReference type="Proteomes" id="UP000019804">
    <property type="component" value="Unassembled WGS sequence"/>
</dbReference>
<protein>
    <submittedName>
        <fullName evidence="6">Isochorismatase hydrolase</fullName>
    </submittedName>
</protein>
<feature type="region of interest" description="Disordered" evidence="3">
    <location>
        <begin position="20"/>
        <end position="47"/>
    </location>
</feature>
<dbReference type="GeneID" id="63694890"/>
<reference evidence="7" key="1">
    <citation type="journal article" date="2014" name="Nat. Commun.">
        <title>Genomic adaptations of the halophilic Dead Sea filamentous fungus Eurotium rubrum.</title>
        <authorList>
            <person name="Kis-Papo T."/>
            <person name="Weig A.R."/>
            <person name="Riley R."/>
            <person name="Persoh D."/>
            <person name="Salamov A."/>
            <person name="Sun H."/>
            <person name="Lipzen A."/>
            <person name="Wasser S.P."/>
            <person name="Rambold G."/>
            <person name="Grigoriev I.V."/>
            <person name="Nevo E."/>
        </authorList>
    </citation>
    <scope>NUCLEOTIDE SEQUENCE [LARGE SCALE GENOMIC DNA]</scope>
    <source>
        <strain evidence="7">CBS 135680</strain>
    </source>
</reference>
<keyword evidence="7" id="KW-1185">Reference proteome</keyword>
<dbReference type="EMBL" id="KK088440">
    <property type="protein sequence ID" value="EYE91889.1"/>
    <property type="molecule type" value="Genomic_DNA"/>
</dbReference>
<accession>A0A017S5H3</accession>
<evidence type="ECO:0000256" key="3">
    <source>
        <dbReference type="SAM" id="MobiDB-lite"/>
    </source>
</evidence>
<feature type="compositionally biased region" description="Low complexity" evidence="3">
    <location>
        <begin position="20"/>
        <end position="36"/>
    </location>
</feature>
<dbReference type="RefSeq" id="XP_040635579.1">
    <property type="nucleotide sequence ID" value="XM_040779766.1"/>
</dbReference>
<feature type="domain" description="Isochorismatase-like" evidence="5">
    <location>
        <begin position="59"/>
        <end position="222"/>
    </location>
</feature>
<dbReference type="InterPro" id="IPR036380">
    <property type="entry name" value="Isochorismatase-like_sf"/>
</dbReference>
<evidence type="ECO:0000313" key="7">
    <source>
        <dbReference type="Proteomes" id="UP000019804"/>
    </source>
</evidence>
<dbReference type="GO" id="GO:0016787">
    <property type="term" value="F:hydrolase activity"/>
    <property type="evidence" value="ECO:0007669"/>
    <property type="project" value="UniProtKB-KW"/>
</dbReference>
<evidence type="ECO:0000259" key="5">
    <source>
        <dbReference type="Pfam" id="PF00857"/>
    </source>
</evidence>
<sequence>MYLKSALQLSLTSTLLPLTPLNSTSPSTSPTPQSNTEPGYSINTPSTVSGTPHFGQNYAVLNLDLIDGLVSNVNETDAGKIWINATANWINAVHKLDSPPLNIYTRIYFTESWKPEVTADTPFSKVVTPLGNITASDPKSQIYPAFQPAGNRKDAVLRKSRYYAGDANSLEEILRVQGVDTVILSGIRTSGVVLSTVFRLFDLDYNIYIISNNTLETSSNAQTINDIILTGILPKMPVGVISLEQAIAGIKRSASHD</sequence>
<evidence type="ECO:0000256" key="1">
    <source>
        <dbReference type="ARBA" id="ARBA00006336"/>
    </source>
</evidence>
<dbReference type="Pfam" id="PF00857">
    <property type="entry name" value="Isochorismatase"/>
    <property type="match status" value="1"/>
</dbReference>
<keyword evidence="4" id="KW-0732">Signal</keyword>
<dbReference type="PANTHER" id="PTHR43540">
    <property type="entry name" value="PEROXYUREIDOACRYLATE/UREIDOACRYLATE AMIDOHYDROLASE-RELATED"/>
    <property type="match status" value="1"/>
</dbReference>
<evidence type="ECO:0000256" key="2">
    <source>
        <dbReference type="ARBA" id="ARBA00022801"/>
    </source>
</evidence>
<feature type="compositionally biased region" description="Polar residues" evidence="3">
    <location>
        <begin position="37"/>
        <end position="47"/>
    </location>
</feature>
<comment type="similarity">
    <text evidence="1">Belongs to the isochorismatase family.</text>
</comment>
<dbReference type="Gene3D" id="3.40.50.850">
    <property type="entry name" value="Isochorismatase-like"/>
    <property type="match status" value="1"/>
</dbReference>
<evidence type="ECO:0000256" key="4">
    <source>
        <dbReference type="SAM" id="SignalP"/>
    </source>
</evidence>
<feature type="signal peptide" evidence="4">
    <location>
        <begin position="1"/>
        <end position="21"/>
    </location>
</feature>
<organism evidence="6 7">
    <name type="scientific">Aspergillus ruber (strain CBS 135680)</name>
    <dbReference type="NCBI Taxonomy" id="1388766"/>
    <lineage>
        <taxon>Eukaryota</taxon>
        <taxon>Fungi</taxon>
        <taxon>Dikarya</taxon>
        <taxon>Ascomycota</taxon>
        <taxon>Pezizomycotina</taxon>
        <taxon>Eurotiomycetes</taxon>
        <taxon>Eurotiomycetidae</taxon>
        <taxon>Eurotiales</taxon>
        <taxon>Aspergillaceae</taxon>
        <taxon>Aspergillus</taxon>
        <taxon>Aspergillus subgen. Aspergillus</taxon>
    </lineage>
</organism>
<dbReference type="OrthoDB" id="1739143at2759"/>
<proteinExistence type="inferred from homology"/>
<dbReference type="PANTHER" id="PTHR43540:SF1">
    <property type="entry name" value="ISOCHORISMATASE HYDROLASE"/>
    <property type="match status" value="1"/>
</dbReference>
<name>A0A017S5H3_ASPRC</name>
<keyword evidence="2 6" id="KW-0378">Hydrolase</keyword>
<gene>
    <name evidence="6" type="ORF">EURHEDRAFT_389101</name>
</gene>
<dbReference type="AlphaFoldDB" id="A0A017S5H3"/>
<evidence type="ECO:0000313" key="6">
    <source>
        <dbReference type="EMBL" id="EYE91889.1"/>
    </source>
</evidence>
<dbReference type="InterPro" id="IPR000868">
    <property type="entry name" value="Isochorismatase-like_dom"/>
</dbReference>